<dbReference type="GO" id="GO:0006508">
    <property type="term" value="P:proteolysis"/>
    <property type="evidence" value="ECO:0007669"/>
    <property type="project" value="UniProtKB-KW"/>
</dbReference>
<reference evidence="13" key="1">
    <citation type="submission" date="2022-05" db="EMBL/GenBank/DDBJ databases">
        <authorList>
            <person name="Okamura Y."/>
        </authorList>
    </citation>
    <scope>NUCLEOTIDE SEQUENCE</scope>
</reference>
<evidence type="ECO:0000256" key="7">
    <source>
        <dbReference type="ARBA" id="ARBA00022801"/>
    </source>
</evidence>
<evidence type="ECO:0000256" key="10">
    <source>
        <dbReference type="PROSITE-ProRule" id="PRU01379"/>
    </source>
</evidence>
<dbReference type="GO" id="GO:0004181">
    <property type="term" value="F:metallocarboxypeptidase activity"/>
    <property type="evidence" value="ECO:0007669"/>
    <property type="project" value="InterPro"/>
</dbReference>
<evidence type="ECO:0000256" key="3">
    <source>
        <dbReference type="ARBA" id="ARBA00022645"/>
    </source>
</evidence>
<feature type="chain" id="PRO_5040162972" description="Peptidase M14 domain-containing protein" evidence="11">
    <location>
        <begin position="16"/>
        <end position="416"/>
    </location>
</feature>
<dbReference type="GO" id="GO:0005615">
    <property type="term" value="C:extracellular space"/>
    <property type="evidence" value="ECO:0007669"/>
    <property type="project" value="TreeGrafter"/>
</dbReference>
<comment type="caution">
    <text evidence="13">The sequence shown here is derived from an EMBL/GenBank/DDBJ whole genome shotgun (WGS) entry which is preliminary data.</text>
</comment>
<evidence type="ECO:0000259" key="12">
    <source>
        <dbReference type="PROSITE" id="PS52035"/>
    </source>
</evidence>
<evidence type="ECO:0000256" key="2">
    <source>
        <dbReference type="ARBA" id="ARBA00005988"/>
    </source>
</evidence>
<evidence type="ECO:0000256" key="11">
    <source>
        <dbReference type="SAM" id="SignalP"/>
    </source>
</evidence>
<keyword evidence="14" id="KW-1185">Reference proteome</keyword>
<dbReference type="InterPro" id="IPR000834">
    <property type="entry name" value="Peptidase_M14"/>
</dbReference>
<evidence type="ECO:0000256" key="9">
    <source>
        <dbReference type="ARBA" id="ARBA00023049"/>
    </source>
</evidence>
<dbReference type="SUPFAM" id="SSF53187">
    <property type="entry name" value="Zn-dependent exopeptidases"/>
    <property type="match status" value="1"/>
</dbReference>
<dbReference type="EMBL" id="CALOZG010000085">
    <property type="protein sequence ID" value="CAH4037188.1"/>
    <property type="molecule type" value="Genomic_DNA"/>
</dbReference>
<evidence type="ECO:0000313" key="13">
    <source>
        <dbReference type="EMBL" id="CAH4037188.1"/>
    </source>
</evidence>
<dbReference type="Gene3D" id="3.40.630.10">
    <property type="entry name" value="Zn peptidases"/>
    <property type="match status" value="1"/>
</dbReference>
<dbReference type="PRINTS" id="PR00765">
    <property type="entry name" value="CRBOXYPTASEA"/>
</dbReference>
<evidence type="ECO:0000313" key="14">
    <source>
        <dbReference type="Proteomes" id="UP001152562"/>
    </source>
</evidence>
<dbReference type="PANTHER" id="PTHR11705:SF153">
    <property type="entry name" value="ZINC CARBOXYPEPTIDASE A 1-LIKE PROTEIN"/>
    <property type="match status" value="1"/>
</dbReference>
<dbReference type="PANTHER" id="PTHR11705">
    <property type="entry name" value="PROTEASE FAMILY M14 CARBOXYPEPTIDASE A,B"/>
    <property type="match status" value="1"/>
</dbReference>
<evidence type="ECO:0000256" key="8">
    <source>
        <dbReference type="ARBA" id="ARBA00022833"/>
    </source>
</evidence>
<keyword evidence="9" id="KW-0482">Metalloprotease</keyword>
<proteinExistence type="inferred from homology"/>
<keyword evidence="4" id="KW-0645">Protease</keyword>
<evidence type="ECO:0000256" key="4">
    <source>
        <dbReference type="ARBA" id="ARBA00022670"/>
    </source>
</evidence>
<gene>
    <name evidence="13" type="ORF">PIBRA_LOCUS12900</name>
</gene>
<comment type="similarity">
    <text evidence="2 10">Belongs to the peptidase M14 family.</text>
</comment>
<organism evidence="13 14">
    <name type="scientific">Pieris brassicae</name>
    <name type="common">White butterfly</name>
    <name type="synonym">Large white butterfly</name>
    <dbReference type="NCBI Taxonomy" id="7116"/>
    <lineage>
        <taxon>Eukaryota</taxon>
        <taxon>Metazoa</taxon>
        <taxon>Ecdysozoa</taxon>
        <taxon>Arthropoda</taxon>
        <taxon>Hexapoda</taxon>
        <taxon>Insecta</taxon>
        <taxon>Pterygota</taxon>
        <taxon>Neoptera</taxon>
        <taxon>Endopterygota</taxon>
        <taxon>Lepidoptera</taxon>
        <taxon>Glossata</taxon>
        <taxon>Ditrysia</taxon>
        <taxon>Papilionoidea</taxon>
        <taxon>Pieridae</taxon>
        <taxon>Pierinae</taxon>
        <taxon>Pieris</taxon>
    </lineage>
</organism>
<feature type="signal peptide" evidence="11">
    <location>
        <begin position="1"/>
        <end position="15"/>
    </location>
</feature>
<dbReference type="FunFam" id="3.40.630.10:FF:000084">
    <property type="entry name" value="Carboxypeptidase B2"/>
    <property type="match status" value="1"/>
</dbReference>
<keyword evidence="6 11" id="KW-0732">Signal</keyword>
<dbReference type="AlphaFoldDB" id="A0A9P0TTH6"/>
<keyword evidence="3" id="KW-0121">Carboxypeptidase</keyword>
<dbReference type="InterPro" id="IPR057247">
    <property type="entry name" value="CARBOXYPEPT_ZN_2"/>
</dbReference>
<keyword evidence="5" id="KW-0479">Metal-binding</keyword>
<dbReference type="PROSITE" id="PS52035">
    <property type="entry name" value="PEPTIDASE_M14"/>
    <property type="match status" value="1"/>
</dbReference>
<dbReference type="PROSITE" id="PS00132">
    <property type="entry name" value="CARBOXYPEPT_ZN_1"/>
    <property type="match status" value="1"/>
</dbReference>
<keyword evidence="8" id="KW-0862">Zinc</keyword>
<dbReference type="GO" id="GO:0008270">
    <property type="term" value="F:zinc ion binding"/>
    <property type="evidence" value="ECO:0007669"/>
    <property type="project" value="InterPro"/>
</dbReference>
<sequence length="416" mass="48530">MLLLFFLHILYFSHAVFIDKYRDYKDYKYYELTGSREGLENLRKFMLNIDESLIHSESLNKSEIILSPHLVTIFSEAVKKENLKVNVLHNDISEIIRLEKVNARRRIKKFSWNAYYDVNDIHQFILNTTKVNPEWTELIIAGKSYEGRKILGLRINTPYENGQRETGKPVFFIESGIHAREWIAPATTTYFINQLLTSRDPDITRLRDQFDWRIFPTVNPDGYHYSYNVDRYWRKTRSISSNGCRGADPNRNWDYNWGQHSASSRPCDYQLYAGSKPFSEIETRTLSKYISSIDNLLFYVAFHSYASLLLLPYSDSLEHVDNYDDLVQIGQRSIEYGSRVNGQKYDGPGTAAETLYKASGGSMDWVRYALKTRLVYTYELRGSSFHWPPEKIPEQGDEVVQMMLGLADGAKELGYY</sequence>
<keyword evidence="7" id="KW-0378">Hydrolase</keyword>
<evidence type="ECO:0000256" key="1">
    <source>
        <dbReference type="ARBA" id="ARBA00001947"/>
    </source>
</evidence>
<dbReference type="Proteomes" id="UP001152562">
    <property type="component" value="Unassembled WGS sequence"/>
</dbReference>
<name>A0A9P0TTH6_PIEBR</name>
<dbReference type="SMART" id="SM00631">
    <property type="entry name" value="Zn_pept"/>
    <property type="match status" value="1"/>
</dbReference>
<feature type="active site" description="Proton donor/acceptor" evidence="10">
    <location>
        <position position="379"/>
    </location>
</feature>
<comment type="cofactor">
    <cofactor evidence="1">
        <name>Zn(2+)</name>
        <dbReference type="ChEBI" id="CHEBI:29105"/>
    </cofactor>
</comment>
<accession>A0A9P0TTH6</accession>
<feature type="domain" description="Peptidase M14" evidence="12">
    <location>
        <begin position="114"/>
        <end position="410"/>
    </location>
</feature>
<evidence type="ECO:0000256" key="6">
    <source>
        <dbReference type="ARBA" id="ARBA00022729"/>
    </source>
</evidence>
<dbReference type="Pfam" id="PF00246">
    <property type="entry name" value="Peptidase_M14"/>
    <property type="match status" value="1"/>
</dbReference>
<evidence type="ECO:0000256" key="5">
    <source>
        <dbReference type="ARBA" id="ARBA00022723"/>
    </source>
</evidence>
<dbReference type="InterPro" id="IPR057246">
    <property type="entry name" value="CARBOXYPEPT_ZN_1"/>
</dbReference>
<protein>
    <recommendedName>
        <fullName evidence="12">Peptidase M14 domain-containing protein</fullName>
    </recommendedName>
</protein>
<dbReference type="PROSITE" id="PS00133">
    <property type="entry name" value="CARBOXYPEPT_ZN_2"/>
    <property type="match status" value="1"/>
</dbReference>